<feature type="compositionally biased region" description="Basic and acidic residues" evidence="1">
    <location>
        <begin position="442"/>
        <end position="460"/>
    </location>
</feature>
<keyword evidence="3" id="KW-1185">Reference proteome</keyword>
<feature type="region of interest" description="Disordered" evidence="1">
    <location>
        <begin position="1"/>
        <end position="208"/>
    </location>
</feature>
<evidence type="ECO:0000256" key="1">
    <source>
        <dbReference type="SAM" id="MobiDB-lite"/>
    </source>
</evidence>
<dbReference type="AlphaFoldDB" id="A0A9P3FXI4"/>
<feature type="region of interest" description="Disordered" evidence="1">
    <location>
        <begin position="301"/>
        <end position="487"/>
    </location>
</feature>
<accession>A0A9P3FXI4</accession>
<feature type="compositionally biased region" description="Low complexity" evidence="1">
    <location>
        <begin position="119"/>
        <end position="143"/>
    </location>
</feature>
<reference evidence="2 3" key="1">
    <citation type="submission" date="2021-08" db="EMBL/GenBank/DDBJ databases">
        <title>Draft Genome Sequence of Phanerochaete sordida strain YK-624.</title>
        <authorList>
            <person name="Mori T."/>
            <person name="Dohra H."/>
            <person name="Suzuki T."/>
            <person name="Kawagishi H."/>
            <person name="Hirai H."/>
        </authorList>
    </citation>
    <scope>NUCLEOTIDE SEQUENCE [LARGE SCALE GENOMIC DNA]</scope>
    <source>
        <strain evidence="2 3">YK-624</strain>
    </source>
</reference>
<dbReference type="Proteomes" id="UP000703269">
    <property type="component" value="Unassembled WGS sequence"/>
</dbReference>
<dbReference type="OrthoDB" id="3267789at2759"/>
<feature type="compositionally biased region" description="Basic and acidic residues" evidence="1">
    <location>
        <begin position="301"/>
        <end position="319"/>
    </location>
</feature>
<evidence type="ECO:0000313" key="3">
    <source>
        <dbReference type="Proteomes" id="UP000703269"/>
    </source>
</evidence>
<gene>
    <name evidence="2" type="ORF">PsYK624_004740</name>
</gene>
<organism evidence="2 3">
    <name type="scientific">Phanerochaete sordida</name>
    <dbReference type="NCBI Taxonomy" id="48140"/>
    <lineage>
        <taxon>Eukaryota</taxon>
        <taxon>Fungi</taxon>
        <taxon>Dikarya</taxon>
        <taxon>Basidiomycota</taxon>
        <taxon>Agaricomycotina</taxon>
        <taxon>Agaricomycetes</taxon>
        <taxon>Polyporales</taxon>
        <taxon>Phanerochaetaceae</taxon>
        <taxon>Phanerochaete</taxon>
    </lineage>
</organism>
<feature type="compositionally biased region" description="Polar residues" evidence="1">
    <location>
        <begin position="349"/>
        <end position="366"/>
    </location>
</feature>
<feature type="compositionally biased region" description="Low complexity" evidence="1">
    <location>
        <begin position="154"/>
        <end position="163"/>
    </location>
</feature>
<proteinExistence type="predicted"/>
<name>A0A9P3FXI4_9APHY</name>
<feature type="compositionally biased region" description="Gly residues" evidence="1">
    <location>
        <begin position="22"/>
        <end position="32"/>
    </location>
</feature>
<dbReference type="EMBL" id="BPQB01000001">
    <property type="protein sequence ID" value="GJE84398.1"/>
    <property type="molecule type" value="Genomic_DNA"/>
</dbReference>
<comment type="caution">
    <text evidence="2">The sequence shown here is derived from an EMBL/GenBank/DDBJ whole genome shotgun (WGS) entry which is preliminary data.</text>
</comment>
<feature type="compositionally biased region" description="Polar residues" evidence="1">
    <location>
        <begin position="323"/>
        <end position="332"/>
    </location>
</feature>
<sequence length="521" mass="53503">MASSASPVAVNGGKSSEPGAPSRGGGRGGPRGRGGRGRGGRPANGKGGASSKPDVPSAKPAPSANHAQEKPSSDLPKSPVPPSSAAPANPSQDPQPPKASTRPKPARRGSEHKGPRRGPSLTVDSSVTSTSNPSTSPSVSPRTPSRRKRGNSKASQQSATAPAAPVPPVPRKPSLTSENGVVKEKAVPVPKDPPPHLAPPPPKPVAPFDIKHDIDALVERVRAVAMDRPHTPGSHIDWAGDDDDSLPDLDDWGVHPTTVSLDVESVSESSVASIISPILQDTLKPLPTLNDIDIPTPSIRLHEVHDDGHDGHAGDETPRETVPPNTASSITPTGAARSRADVDAGHSAAPSSVASLSNKGSAKPSRTPSPPKDGVAASRHASALSSRDIPSKDSSPSPSDRSLSASIHALSPSPSAPTHLGPRPPRAGFNPSHARAHTVGRFKTEAHSDSDRPRRGDAFAHGRNHSTPPTGPGTAHAHARTTHATRPVISVDAISRLARTLGGAPLPRRDKEPVIAAVKAE</sequence>
<feature type="compositionally biased region" description="Low complexity" evidence="1">
    <location>
        <begin position="376"/>
        <end position="407"/>
    </location>
</feature>
<evidence type="ECO:0000313" key="2">
    <source>
        <dbReference type="EMBL" id="GJE84398.1"/>
    </source>
</evidence>
<protein>
    <submittedName>
        <fullName evidence="2">Uncharacterized protein</fullName>
    </submittedName>
</protein>
<feature type="compositionally biased region" description="Pro residues" evidence="1">
    <location>
        <begin position="190"/>
        <end position="205"/>
    </location>
</feature>